<name>A0A6H5IN17_9HYME</name>
<dbReference type="AlphaFoldDB" id="A0A6H5IN17"/>
<dbReference type="GO" id="GO:0071013">
    <property type="term" value="C:catalytic step 2 spliceosome"/>
    <property type="evidence" value="ECO:0007669"/>
    <property type="project" value="TreeGrafter"/>
</dbReference>
<accession>A0A6H5IN17</accession>
<feature type="region of interest" description="Disordered" evidence="4">
    <location>
        <begin position="101"/>
        <end position="135"/>
    </location>
</feature>
<dbReference type="Proteomes" id="UP000479190">
    <property type="component" value="Unassembled WGS sequence"/>
</dbReference>
<sequence>MYSPSLSSEPSSPSMTPGSAALEKVKNLKDLSVFKTPIGRAVRKKKVVYDEDTYIEKIGEIIERDFFPDLEKLRAQNEFLDAEGQNDVKKMRELFEKYSFGGPRTERLPSPATFDTPAHGENTSDTPCSIASKQSNTSSCKSVKKEKKLKLDEFLAVSTSEDNASFEDILAENEKKHRINNAWLYKNEAALAIENGSSQTLAIENGPSQKSIKPNVDTWAYKNKNYIMYIPDGVELTLEEQVELAKKKQEIVHTSTRLKNNPFNEQQNKEAISEIAKCQSKANDGKIGVDGKEIIRTDTPRVNGYSILGTPLPSPMPDGITDSPIMTWGQIEGTPFRLDGGDTPLLHASQGPSFKIAEPPKREKIAMRLAEKAGERNRDKKLKALDAARKSFATPSPRSTIDRLNSISPAARRLATQKLRVPITPSPQRTPMKSPLVRIRTPNTPRVNTPGSNRHGIGAKIQTPILTDNLLNLPQRQRAADFFK</sequence>
<keyword evidence="6" id="KW-1185">Reference proteome</keyword>
<gene>
    <name evidence="5" type="ORF">TBRA_LOCUS10516</name>
</gene>
<evidence type="ECO:0000313" key="6">
    <source>
        <dbReference type="Proteomes" id="UP000479190"/>
    </source>
</evidence>
<dbReference type="PANTHER" id="PTHR12940:SF0">
    <property type="entry name" value="SPLICING FACTOR ESS-2 HOMOLOG"/>
    <property type="match status" value="1"/>
</dbReference>
<feature type="region of interest" description="Disordered" evidence="4">
    <location>
        <begin position="423"/>
        <end position="458"/>
    </location>
</feature>
<dbReference type="InterPro" id="IPR019148">
    <property type="entry name" value="Nuclear_protein_DGCR14_ESS-2"/>
</dbReference>
<evidence type="ECO:0000256" key="1">
    <source>
        <dbReference type="ARBA" id="ARBA00004123"/>
    </source>
</evidence>
<organism evidence="5 6">
    <name type="scientific">Trichogramma brassicae</name>
    <dbReference type="NCBI Taxonomy" id="86971"/>
    <lineage>
        <taxon>Eukaryota</taxon>
        <taxon>Metazoa</taxon>
        <taxon>Ecdysozoa</taxon>
        <taxon>Arthropoda</taxon>
        <taxon>Hexapoda</taxon>
        <taxon>Insecta</taxon>
        <taxon>Pterygota</taxon>
        <taxon>Neoptera</taxon>
        <taxon>Endopterygota</taxon>
        <taxon>Hymenoptera</taxon>
        <taxon>Apocrita</taxon>
        <taxon>Proctotrupomorpha</taxon>
        <taxon>Chalcidoidea</taxon>
        <taxon>Trichogrammatidae</taxon>
        <taxon>Trichogramma</taxon>
    </lineage>
</organism>
<dbReference type="EMBL" id="CADCXV010000924">
    <property type="protein sequence ID" value="CAB0038745.1"/>
    <property type="molecule type" value="Genomic_DNA"/>
</dbReference>
<evidence type="ECO:0000313" key="5">
    <source>
        <dbReference type="EMBL" id="CAB0038745.1"/>
    </source>
</evidence>
<evidence type="ECO:0000256" key="3">
    <source>
        <dbReference type="ARBA" id="ARBA00023242"/>
    </source>
</evidence>
<protein>
    <submittedName>
        <fullName evidence="5">Uncharacterized protein</fullName>
    </submittedName>
</protein>
<reference evidence="5 6" key="1">
    <citation type="submission" date="2020-02" db="EMBL/GenBank/DDBJ databases">
        <authorList>
            <person name="Ferguson B K."/>
        </authorList>
    </citation>
    <scope>NUCLEOTIDE SEQUENCE [LARGE SCALE GENOMIC DNA]</scope>
</reference>
<comment type="similarity">
    <text evidence="2">Belongs to the ESS2 family.</text>
</comment>
<dbReference type="Pfam" id="PF09751">
    <property type="entry name" value="Es2"/>
    <property type="match status" value="1"/>
</dbReference>
<dbReference type="OrthoDB" id="19679at2759"/>
<feature type="compositionally biased region" description="Polar residues" evidence="4">
    <location>
        <begin position="441"/>
        <end position="452"/>
    </location>
</feature>
<keyword evidence="3" id="KW-0539">Nucleus</keyword>
<feature type="compositionally biased region" description="Polar residues" evidence="4">
    <location>
        <begin position="121"/>
        <end position="135"/>
    </location>
</feature>
<evidence type="ECO:0000256" key="4">
    <source>
        <dbReference type="SAM" id="MobiDB-lite"/>
    </source>
</evidence>
<dbReference type="PANTHER" id="PTHR12940">
    <property type="entry name" value="ES-2 PROTEIN - RELATED"/>
    <property type="match status" value="1"/>
</dbReference>
<comment type="subcellular location">
    <subcellularLocation>
        <location evidence="1">Nucleus</location>
    </subcellularLocation>
</comment>
<evidence type="ECO:0000256" key="2">
    <source>
        <dbReference type="ARBA" id="ARBA00009072"/>
    </source>
</evidence>
<proteinExistence type="inferred from homology"/>